<dbReference type="EMBL" id="JADCNL010000004">
    <property type="protein sequence ID" value="KAG0484444.1"/>
    <property type="molecule type" value="Genomic_DNA"/>
</dbReference>
<comment type="caution">
    <text evidence="3">The sequence shown here is derived from an EMBL/GenBank/DDBJ whole genome shotgun (WGS) entry which is preliminary data.</text>
</comment>
<gene>
    <name evidence="1" type="ORF">HPP92_008518</name>
    <name evidence="2" type="ORF">HPP92_008521</name>
    <name evidence="3" type="ORF">HPP92_008523</name>
</gene>
<evidence type="ECO:0000313" key="4">
    <source>
        <dbReference type="Proteomes" id="UP000636800"/>
    </source>
</evidence>
<sequence length="70" mass="7995">MGLHSSSIDRRFLNIDWRLRDAGRAKDADRSDQLPEALTTSGCRGRGECTRTTLSLHLTLTKESRHKFDH</sequence>
<name>A0A835R4V8_VANPL</name>
<evidence type="ECO:0000313" key="3">
    <source>
        <dbReference type="EMBL" id="KAG0484444.1"/>
    </source>
</evidence>
<proteinExistence type="predicted"/>
<evidence type="ECO:0000313" key="1">
    <source>
        <dbReference type="EMBL" id="KAG0484439.1"/>
    </source>
</evidence>
<dbReference type="EMBL" id="JADCNL010000004">
    <property type="protein sequence ID" value="KAG0484439.1"/>
    <property type="molecule type" value="Genomic_DNA"/>
</dbReference>
<keyword evidence="4" id="KW-1185">Reference proteome</keyword>
<evidence type="ECO:0000313" key="2">
    <source>
        <dbReference type="EMBL" id="KAG0484442.1"/>
    </source>
</evidence>
<dbReference type="OrthoDB" id="3176171at2759"/>
<reference evidence="3 4" key="1">
    <citation type="journal article" date="2020" name="Nat. Food">
        <title>A phased Vanilla planifolia genome enables genetic improvement of flavour and production.</title>
        <authorList>
            <person name="Hasing T."/>
            <person name="Tang H."/>
            <person name="Brym M."/>
            <person name="Khazi F."/>
            <person name="Huang T."/>
            <person name="Chambers A.H."/>
        </authorList>
    </citation>
    <scope>NUCLEOTIDE SEQUENCE [LARGE SCALE GENOMIC DNA]</scope>
    <source>
        <tissue evidence="3">Leaf</tissue>
    </source>
</reference>
<organism evidence="3 4">
    <name type="scientific">Vanilla planifolia</name>
    <name type="common">Vanilla</name>
    <dbReference type="NCBI Taxonomy" id="51239"/>
    <lineage>
        <taxon>Eukaryota</taxon>
        <taxon>Viridiplantae</taxon>
        <taxon>Streptophyta</taxon>
        <taxon>Embryophyta</taxon>
        <taxon>Tracheophyta</taxon>
        <taxon>Spermatophyta</taxon>
        <taxon>Magnoliopsida</taxon>
        <taxon>Liliopsida</taxon>
        <taxon>Asparagales</taxon>
        <taxon>Orchidaceae</taxon>
        <taxon>Vanilloideae</taxon>
        <taxon>Vanilleae</taxon>
        <taxon>Vanilla</taxon>
    </lineage>
</organism>
<dbReference type="EMBL" id="JADCNL010000004">
    <property type="protein sequence ID" value="KAG0484442.1"/>
    <property type="molecule type" value="Genomic_DNA"/>
</dbReference>
<dbReference type="Proteomes" id="UP000636800">
    <property type="component" value="Unassembled WGS sequence"/>
</dbReference>
<accession>A0A835R4V8</accession>
<protein>
    <submittedName>
        <fullName evidence="3">Uncharacterized protein</fullName>
    </submittedName>
</protein>
<dbReference type="AlphaFoldDB" id="A0A835R4V8"/>